<protein>
    <submittedName>
        <fullName evidence="3">RICIN domain-containing protein</fullName>
    </submittedName>
</protein>
<sequence>MAKRNIIASAAAILASTAAAVLMSATGASAAPVQIEEEADYRIIFEKNDAMMVPWGGSTQRTDVRVWPNDYAGMDWDVTYAGRSNGMATYEIRNLRSDLCLQPKDGATQAGKRVEQATCNGRLVQQWNLPHVGDGTRHIVPAKNWNIGVTLENPASTGSFLKLDYRNRADPDFQWNFATR</sequence>
<dbReference type="InterPro" id="IPR000772">
    <property type="entry name" value="Ricin_B_lectin"/>
</dbReference>
<dbReference type="CDD" id="cd00161">
    <property type="entry name" value="beta-trefoil_Ricin-like"/>
    <property type="match status" value="1"/>
</dbReference>
<name>A0ABW3BF88_9ACTN</name>
<evidence type="ECO:0000259" key="2">
    <source>
        <dbReference type="Pfam" id="PF14200"/>
    </source>
</evidence>
<gene>
    <name evidence="3" type="ORF">ACFQZU_10400</name>
</gene>
<proteinExistence type="predicted"/>
<dbReference type="PROSITE" id="PS50231">
    <property type="entry name" value="RICIN_B_LECTIN"/>
    <property type="match status" value="1"/>
</dbReference>
<feature type="chain" id="PRO_5046636215" evidence="1">
    <location>
        <begin position="31"/>
        <end position="180"/>
    </location>
</feature>
<keyword evidence="1" id="KW-0732">Signal</keyword>
<feature type="domain" description="Ricin B lectin" evidence="2">
    <location>
        <begin position="76"/>
        <end position="144"/>
    </location>
</feature>
<accession>A0ABW3BF88</accession>
<dbReference type="InterPro" id="IPR035992">
    <property type="entry name" value="Ricin_B-like_lectins"/>
</dbReference>
<dbReference type="EMBL" id="JBHTHR010000282">
    <property type="protein sequence ID" value="MFD0801725.1"/>
    <property type="molecule type" value="Genomic_DNA"/>
</dbReference>
<dbReference type="Pfam" id="PF14200">
    <property type="entry name" value="RicinB_lectin_2"/>
    <property type="match status" value="1"/>
</dbReference>
<feature type="signal peptide" evidence="1">
    <location>
        <begin position="1"/>
        <end position="30"/>
    </location>
</feature>
<keyword evidence="4" id="KW-1185">Reference proteome</keyword>
<dbReference type="Gene3D" id="2.80.10.50">
    <property type="match status" value="1"/>
</dbReference>
<organism evidence="3 4">
    <name type="scientific">Streptomonospora algeriensis</name>
    <dbReference type="NCBI Taxonomy" id="995084"/>
    <lineage>
        <taxon>Bacteria</taxon>
        <taxon>Bacillati</taxon>
        <taxon>Actinomycetota</taxon>
        <taxon>Actinomycetes</taxon>
        <taxon>Streptosporangiales</taxon>
        <taxon>Nocardiopsidaceae</taxon>
        <taxon>Streptomonospora</taxon>
    </lineage>
</organism>
<reference evidence="4" key="1">
    <citation type="journal article" date="2019" name="Int. J. Syst. Evol. Microbiol.">
        <title>The Global Catalogue of Microorganisms (GCM) 10K type strain sequencing project: providing services to taxonomists for standard genome sequencing and annotation.</title>
        <authorList>
            <consortium name="The Broad Institute Genomics Platform"/>
            <consortium name="The Broad Institute Genome Sequencing Center for Infectious Disease"/>
            <person name="Wu L."/>
            <person name="Ma J."/>
        </authorList>
    </citation>
    <scope>NUCLEOTIDE SEQUENCE [LARGE SCALE GENOMIC DNA]</scope>
    <source>
        <strain evidence="4">CCUG 63369</strain>
    </source>
</reference>
<evidence type="ECO:0000313" key="4">
    <source>
        <dbReference type="Proteomes" id="UP001596956"/>
    </source>
</evidence>
<dbReference type="SUPFAM" id="SSF50370">
    <property type="entry name" value="Ricin B-like lectins"/>
    <property type="match status" value="1"/>
</dbReference>
<evidence type="ECO:0000256" key="1">
    <source>
        <dbReference type="SAM" id="SignalP"/>
    </source>
</evidence>
<comment type="caution">
    <text evidence="3">The sequence shown here is derived from an EMBL/GenBank/DDBJ whole genome shotgun (WGS) entry which is preliminary data.</text>
</comment>
<dbReference type="Proteomes" id="UP001596956">
    <property type="component" value="Unassembled WGS sequence"/>
</dbReference>
<evidence type="ECO:0000313" key="3">
    <source>
        <dbReference type="EMBL" id="MFD0801725.1"/>
    </source>
</evidence>